<keyword evidence="7 9" id="KW-0811">Translocation</keyword>
<dbReference type="PRINTS" id="PR01506">
    <property type="entry name" value="TATBPROTEIN"/>
</dbReference>
<dbReference type="PANTHER" id="PTHR42982:SF1">
    <property type="entry name" value="SEC-INDEPENDENT PROTEIN TRANSLOCASE PROTEIN TATA"/>
    <property type="match status" value="1"/>
</dbReference>
<name>A0A9D5Q6R8_9BACT</name>
<comment type="caution">
    <text evidence="10">The sequence shown here is derived from an EMBL/GenBank/DDBJ whole genome shotgun (WGS) entry which is preliminary data.</text>
</comment>
<evidence type="ECO:0000313" key="11">
    <source>
        <dbReference type="Proteomes" id="UP000649604"/>
    </source>
</evidence>
<keyword evidence="4 9" id="KW-0812">Transmembrane</keyword>
<evidence type="ECO:0000256" key="4">
    <source>
        <dbReference type="ARBA" id="ARBA00022692"/>
    </source>
</evidence>
<evidence type="ECO:0000256" key="9">
    <source>
        <dbReference type="HAMAP-Rule" id="MF_00236"/>
    </source>
</evidence>
<protein>
    <recommendedName>
        <fullName evidence="9">Sec-independent protein translocase protein TatA</fullName>
    </recommendedName>
</protein>
<dbReference type="InterPro" id="IPR003369">
    <property type="entry name" value="TatA/B/E"/>
</dbReference>
<feature type="transmembrane region" description="Helical" evidence="9">
    <location>
        <begin position="6"/>
        <end position="22"/>
    </location>
</feature>
<dbReference type="GO" id="GO:0043953">
    <property type="term" value="P:protein transport by the Tat complex"/>
    <property type="evidence" value="ECO:0007669"/>
    <property type="project" value="UniProtKB-UniRule"/>
</dbReference>
<dbReference type="Pfam" id="PF02416">
    <property type="entry name" value="TatA_B_E"/>
    <property type="match status" value="1"/>
</dbReference>
<comment type="similarity">
    <text evidence="9">Belongs to the TatA/E family.</text>
</comment>
<keyword evidence="2 9" id="KW-0813">Transport</keyword>
<comment type="function">
    <text evidence="9">Part of the twin-arginine translocation (Tat) system that transports large folded proteins containing a characteristic twin-arginine motif in their signal peptide across membranes. TatA could form the protein-conducting channel of the Tat system.</text>
</comment>
<dbReference type="HAMAP" id="MF_00236">
    <property type="entry name" value="TatA_E"/>
    <property type="match status" value="1"/>
</dbReference>
<evidence type="ECO:0000256" key="5">
    <source>
        <dbReference type="ARBA" id="ARBA00022927"/>
    </source>
</evidence>
<dbReference type="EMBL" id="WJJP01000444">
    <property type="protein sequence ID" value="MBD3325648.1"/>
    <property type="molecule type" value="Genomic_DNA"/>
</dbReference>
<dbReference type="Gene3D" id="1.20.5.3310">
    <property type="match status" value="1"/>
</dbReference>
<dbReference type="InterPro" id="IPR006312">
    <property type="entry name" value="TatA/E"/>
</dbReference>
<evidence type="ECO:0000256" key="7">
    <source>
        <dbReference type="ARBA" id="ARBA00023010"/>
    </source>
</evidence>
<dbReference type="AlphaFoldDB" id="A0A9D5Q6R8"/>
<reference evidence="10" key="1">
    <citation type="submission" date="2019-11" db="EMBL/GenBank/DDBJ databases">
        <title>Microbial mats filling the niche in hypersaline microbial mats.</title>
        <authorList>
            <person name="Wong H.L."/>
            <person name="Macleod F.I."/>
            <person name="White R.A. III"/>
            <person name="Burns B.P."/>
        </authorList>
    </citation>
    <scope>NUCLEOTIDE SEQUENCE</scope>
    <source>
        <strain evidence="10">Rbin_158</strain>
    </source>
</reference>
<evidence type="ECO:0000256" key="8">
    <source>
        <dbReference type="ARBA" id="ARBA00023136"/>
    </source>
</evidence>
<evidence type="ECO:0000256" key="6">
    <source>
        <dbReference type="ARBA" id="ARBA00022989"/>
    </source>
</evidence>
<keyword evidence="3 9" id="KW-1003">Cell membrane</keyword>
<keyword evidence="8 9" id="KW-0472">Membrane</keyword>
<sequence>MFGLGATELIIIFLIVLVIFGARKLPEIGSGLGKGITNFKKAMKDTNKLDSKSSDDDETEEDE</sequence>
<evidence type="ECO:0000256" key="1">
    <source>
        <dbReference type="ARBA" id="ARBA00004162"/>
    </source>
</evidence>
<proteinExistence type="inferred from homology"/>
<accession>A0A9D5Q6R8</accession>
<dbReference type="NCBIfam" id="TIGR01411">
    <property type="entry name" value="tatAE"/>
    <property type="match status" value="1"/>
</dbReference>
<keyword evidence="5 9" id="KW-0653">Protein transport</keyword>
<dbReference type="GO" id="GO:0033281">
    <property type="term" value="C:TAT protein transport complex"/>
    <property type="evidence" value="ECO:0007669"/>
    <property type="project" value="UniProtKB-UniRule"/>
</dbReference>
<keyword evidence="6 9" id="KW-1133">Transmembrane helix</keyword>
<organism evidence="10 11">
    <name type="scientific">candidate division KSB3 bacterium</name>
    <dbReference type="NCBI Taxonomy" id="2044937"/>
    <lineage>
        <taxon>Bacteria</taxon>
        <taxon>candidate division KSB3</taxon>
    </lineage>
</organism>
<evidence type="ECO:0000256" key="2">
    <source>
        <dbReference type="ARBA" id="ARBA00022448"/>
    </source>
</evidence>
<comment type="subunit">
    <text evidence="9">Forms a complex with TatC.</text>
</comment>
<comment type="subcellular location">
    <subcellularLocation>
        <location evidence="1 9">Cell membrane</location>
        <topology evidence="1 9">Single-pass membrane protein</topology>
    </subcellularLocation>
</comment>
<dbReference type="GO" id="GO:0008320">
    <property type="term" value="F:protein transmembrane transporter activity"/>
    <property type="evidence" value="ECO:0007669"/>
    <property type="project" value="UniProtKB-UniRule"/>
</dbReference>
<evidence type="ECO:0000256" key="3">
    <source>
        <dbReference type="ARBA" id="ARBA00022475"/>
    </source>
</evidence>
<gene>
    <name evidence="9 10" type="primary">tatA</name>
    <name evidence="10" type="ORF">GF339_13770</name>
</gene>
<evidence type="ECO:0000313" key="10">
    <source>
        <dbReference type="EMBL" id="MBD3325648.1"/>
    </source>
</evidence>
<dbReference type="PANTHER" id="PTHR42982">
    <property type="entry name" value="SEC-INDEPENDENT PROTEIN TRANSLOCASE PROTEIN TATA"/>
    <property type="match status" value="1"/>
</dbReference>
<dbReference type="Proteomes" id="UP000649604">
    <property type="component" value="Unassembled WGS sequence"/>
</dbReference>